<dbReference type="NCBIfam" id="TIGR00711">
    <property type="entry name" value="efflux_EmrB"/>
    <property type="match status" value="1"/>
</dbReference>
<evidence type="ECO:0000256" key="4">
    <source>
        <dbReference type="ARBA" id="ARBA00022475"/>
    </source>
</evidence>
<feature type="transmembrane region" description="Helical" evidence="8">
    <location>
        <begin position="386"/>
        <end position="410"/>
    </location>
</feature>
<gene>
    <name evidence="10" type="ordered locus">GDI0690</name>
</gene>
<feature type="transmembrane region" description="Helical" evidence="8">
    <location>
        <begin position="296"/>
        <end position="318"/>
    </location>
</feature>
<dbReference type="Gene3D" id="1.20.1250.20">
    <property type="entry name" value="MFS general substrate transporter like domains"/>
    <property type="match status" value="1"/>
</dbReference>
<feature type="transmembrane region" description="Helical" evidence="8">
    <location>
        <begin position="431"/>
        <end position="450"/>
    </location>
</feature>
<dbReference type="PRINTS" id="PR01035">
    <property type="entry name" value="TCRTETA"/>
</dbReference>
<dbReference type="PANTHER" id="PTHR42718">
    <property type="entry name" value="MAJOR FACILITATOR SUPERFAMILY MULTIDRUG TRANSPORTER MFSC"/>
    <property type="match status" value="1"/>
</dbReference>
<keyword evidence="5 8" id="KW-0812">Transmembrane</keyword>
<feature type="transmembrane region" description="Helical" evidence="8">
    <location>
        <begin position="74"/>
        <end position="94"/>
    </location>
</feature>
<accession>A9H993</accession>
<dbReference type="InterPro" id="IPR004638">
    <property type="entry name" value="EmrB-like"/>
</dbReference>
<dbReference type="InterPro" id="IPR001958">
    <property type="entry name" value="Tet-R_TetA/multi-R_MdtG-like"/>
</dbReference>
<feature type="transmembrane region" description="Helical" evidence="8">
    <location>
        <begin position="330"/>
        <end position="349"/>
    </location>
</feature>
<evidence type="ECO:0000259" key="9">
    <source>
        <dbReference type="PROSITE" id="PS50850"/>
    </source>
</evidence>
<feature type="transmembrane region" description="Helical" evidence="8">
    <location>
        <begin position="228"/>
        <end position="246"/>
    </location>
</feature>
<protein>
    <submittedName>
        <fullName evidence="10">Putative MFS transporter</fullName>
    </submittedName>
</protein>
<feature type="transmembrane region" description="Helical" evidence="8">
    <location>
        <begin position="477"/>
        <end position="498"/>
    </location>
</feature>
<reference evidence="10 11" key="1">
    <citation type="journal article" date="2009" name="BMC Genomics">
        <title>Complete genome sequence of the sugarcane nitrogen-fixing endophyte Gluconacetobacter diazotrophicus Pal5.</title>
        <authorList>
            <person name="Bertalan M."/>
            <person name="Albano R."/>
            <person name="Padua V."/>
            <person name="Rouws L."/>
            <person name="Rojas C."/>
            <person name="Hemerly A."/>
            <person name="Teixeira K."/>
            <person name="Schwab S."/>
            <person name="Araujo J."/>
            <person name="Oliveira A."/>
            <person name="Franca L."/>
            <person name="Magalhaes V."/>
            <person name="Alqueres S."/>
            <person name="Cardoso A."/>
            <person name="Almeida W."/>
            <person name="Loureiro M.M."/>
            <person name="Nogueira E."/>
            <person name="Cidade D."/>
            <person name="Oliveira D."/>
            <person name="Simao T."/>
            <person name="Macedo J."/>
            <person name="Valadao A."/>
            <person name="Dreschsel M."/>
            <person name="Freitas F."/>
            <person name="Vidal M."/>
            <person name="Guedes H."/>
            <person name="Rodrigues E."/>
            <person name="Meneses C."/>
            <person name="Brioso P."/>
            <person name="Pozzer L."/>
            <person name="Figueiredo D."/>
            <person name="Montano H."/>
            <person name="Junior J."/>
            <person name="Filho G."/>
            <person name="Flores V."/>
            <person name="Ferreira B."/>
            <person name="Branco A."/>
            <person name="Gonzalez P."/>
            <person name="Guillobel H."/>
            <person name="Lemos M."/>
            <person name="Seibel L."/>
            <person name="Macedo J."/>
            <person name="Alves-Ferreira M."/>
            <person name="Sachetto-Martins G."/>
            <person name="Coelho A."/>
            <person name="Santos E."/>
            <person name="Amaral G."/>
            <person name="Neves A."/>
            <person name="Pacheco A.B."/>
            <person name="Carvalho D."/>
            <person name="Lery L."/>
            <person name="Bisch P."/>
            <person name="Rossle S.C."/>
            <person name="Urmenyi T."/>
            <person name="Kruger W.V."/>
            <person name="Martins O."/>
            <person name="Baldani J.I."/>
            <person name="Ferreira P.C."/>
        </authorList>
    </citation>
    <scope>NUCLEOTIDE SEQUENCE [LARGE SCALE GENOMIC DNA]</scope>
    <source>
        <strain evidence="11">ATCC 49037 / DSM 5601 / CCUG 37298 / CIP 103539 / LMG 7603 / PAl5</strain>
    </source>
</reference>
<dbReference type="KEGG" id="gdi:GDI0690"/>
<feature type="transmembrane region" description="Helical" evidence="8">
    <location>
        <begin position="106"/>
        <end position="127"/>
    </location>
</feature>
<feature type="transmembrane region" description="Helical" evidence="8">
    <location>
        <begin position="361"/>
        <end position="380"/>
    </location>
</feature>
<proteinExistence type="inferred from homology"/>
<evidence type="ECO:0000256" key="7">
    <source>
        <dbReference type="ARBA" id="ARBA00023136"/>
    </source>
</evidence>
<dbReference type="Proteomes" id="UP000001176">
    <property type="component" value="Chromosome"/>
</dbReference>
<keyword evidence="6 8" id="KW-1133">Transmembrane helix</keyword>
<dbReference type="AlphaFoldDB" id="A9H993"/>
<feature type="domain" description="Major facilitator superfamily (MFS) profile" evidence="9">
    <location>
        <begin position="40"/>
        <end position="477"/>
    </location>
</feature>
<dbReference type="EMBL" id="AM889285">
    <property type="protein sequence ID" value="CAP54633.1"/>
    <property type="molecule type" value="Genomic_DNA"/>
</dbReference>
<evidence type="ECO:0000313" key="10">
    <source>
        <dbReference type="EMBL" id="CAP54633.1"/>
    </source>
</evidence>
<feature type="transmembrane region" description="Helical" evidence="8">
    <location>
        <begin position="252"/>
        <end position="275"/>
    </location>
</feature>
<comment type="similarity">
    <text evidence="2">Belongs to the major facilitator superfamily. EmrB family.</text>
</comment>
<comment type="subcellular location">
    <subcellularLocation>
        <location evidence="1">Cell membrane</location>
        <topology evidence="1">Multi-pass membrane protein</topology>
    </subcellularLocation>
</comment>
<evidence type="ECO:0000256" key="8">
    <source>
        <dbReference type="SAM" id="Phobius"/>
    </source>
</evidence>
<dbReference type="GO" id="GO:0005886">
    <property type="term" value="C:plasma membrane"/>
    <property type="evidence" value="ECO:0007669"/>
    <property type="project" value="UniProtKB-SubCell"/>
</dbReference>
<keyword evidence="11" id="KW-1185">Reference proteome</keyword>
<organism evidence="10 11">
    <name type="scientific">Gluconacetobacter diazotrophicus (strain ATCC 49037 / DSM 5601 / CCUG 37298 / CIP 103539 / LMG 7603 / PAl5)</name>
    <dbReference type="NCBI Taxonomy" id="272568"/>
    <lineage>
        <taxon>Bacteria</taxon>
        <taxon>Pseudomonadati</taxon>
        <taxon>Pseudomonadota</taxon>
        <taxon>Alphaproteobacteria</taxon>
        <taxon>Acetobacterales</taxon>
        <taxon>Acetobacteraceae</taxon>
        <taxon>Gluconacetobacter</taxon>
    </lineage>
</organism>
<keyword evidence="3" id="KW-0813">Transport</keyword>
<evidence type="ECO:0000256" key="2">
    <source>
        <dbReference type="ARBA" id="ARBA00008537"/>
    </source>
</evidence>
<evidence type="ECO:0000313" key="11">
    <source>
        <dbReference type="Proteomes" id="UP000001176"/>
    </source>
</evidence>
<keyword evidence="4" id="KW-1003">Cell membrane</keyword>
<feature type="transmembrane region" description="Helical" evidence="8">
    <location>
        <begin position="39"/>
        <end position="62"/>
    </location>
</feature>
<keyword evidence="7 8" id="KW-0472">Membrane</keyword>
<feature type="transmembrane region" description="Helical" evidence="8">
    <location>
        <begin position="197"/>
        <end position="216"/>
    </location>
</feature>
<dbReference type="InterPro" id="IPR036259">
    <property type="entry name" value="MFS_trans_sf"/>
</dbReference>
<evidence type="ECO:0000256" key="1">
    <source>
        <dbReference type="ARBA" id="ARBA00004651"/>
    </source>
</evidence>
<evidence type="ECO:0000256" key="6">
    <source>
        <dbReference type="ARBA" id="ARBA00022989"/>
    </source>
</evidence>
<dbReference type="CDD" id="cd17321">
    <property type="entry name" value="MFS_MMR_MDR_like"/>
    <property type="match status" value="1"/>
</dbReference>
<dbReference type="Gene3D" id="1.20.1720.10">
    <property type="entry name" value="Multidrug resistance protein D"/>
    <property type="match status" value="1"/>
</dbReference>
<dbReference type="Pfam" id="PF07690">
    <property type="entry name" value="MFS_1"/>
    <property type="match status" value="1"/>
</dbReference>
<evidence type="ECO:0000256" key="5">
    <source>
        <dbReference type="ARBA" id="ARBA00022692"/>
    </source>
</evidence>
<dbReference type="PROSITE" id="PS50850">
    <property type="entry name" value="MFS"/>
    <property type="match status" value="1"/>
</dbReference>
<dbReference type="PANTHER" id="PTHR42718:SF9">
    <property type="entry name" value="MAJOR FACILITATOR SUPERFAMILY MULTIDRUG TRANSPORTER MFSC"/>
    <property type="match status" value="1"/>
</dbReference>
<sequence length="529" mass="54183">MLVTGLFVTGRPTAGFLLSRGMTDLSPHPALRSDLRPGLVLATCCLSLLLVMMDVTIVNVALPSIRAALGGRFSNLQWVVDAYTLVVATLLVLAGSTADRIGRRRVFVTGIAIFCLGSALCGLAPSARALVMARAFQGLGGAMLNPVALSIIANVFVTPVARARAIGMWGGMSGLALALGPLAGGVLTTLAGWRAVFWVNLPIGLVAMVLSLRFIPESRAARVRPIDVPAQVLIALVLAATTAALIEARNYGWGAPAIQATLALAAMGMVALVVVERRRAQPLLDLRFFRALPFTGAILIAICAFAIFSSFLFLNTLYLQDVRGLSALRAGLYTLPFAMGVMACAPLSGRIVGAHGARLPLLLSALGLGGGAILLTGLTATTPPAVLLAAYGLCGCGFGLCNAPITNAAVSGMPRDQAGLAAALASTSRQIGALLGIAASGAMTASVMSAPVQPAPLSSAGAVVAYMALLPAASHRVWWTIVVLACGIAGLGVVSTGARARRSAQTVRALFDDGPQASGYRTDSTPPST</sequence>
<evidence type="ECO:0000256" key="3">
    <source>
        <dbReference type="ARBA" id="ARBA00022448"/>
    </source>
</evidence>
<feature type="transmembrane region" description="Helical" evidence="8">
    <location>
        <begin position="139"/>
        <end position="157"/>
    </location>
</feature>
<dbReference type="SUPFAM" id="SSF103473">
    <property type="entry name" value="MFS general substrate transporter"/>
    <property type="match status" value="1"/>
</dbReference>
<dbReference type="InterPro" id="IPR011701">
    <property type="entry name" value="MFS"/>
</dbReference>
<dbReference type="InterPro" id="IPR020846">
    <property type="entry name" value="MFS_dom"/>
</dbReference>
<name>A9H993_GLUDA</name>
<feature type="transmembrane region" description="Helical" evidence="8">
    <location>
        <begin position="169"/>
        <end position="191"/>
    </location>
</feature>
<dbReference type="GO" id="GO:0022857">
    <property type="term" value="F:transmembrane transporter activity"/>
    <property type="evidence" value="ECO:0007669"/>
    <property type="project" value="InterPro"/>
</dbReference>